<dbReference type="InterPro" id="IPR050483">
    <property type="entry name" value="CoA-transferase_III_domain"/>
</dbReference>
<feature type="region of interest" description="Disordered" evidence="2">
    <location>
        <begin position="365"/>
        <end position="386"/>
    </location>
</feature>
<evidence type="ECO:0000313" key="3">
    <source>
        <dbReference type="EMBL" id="MFC5496035.1"/>
    </source>
</evidence>
<evidence type="ECO:0000256" key="2">
    <source>
        <dbReference type="SAM" id="MobiDB-lite"/>
    </source>
</evidence>
<dbReference type="Pfam" id="PF02515">
    <property type="entry name" value="CoA_transf_3"/>
    <property type="match status" value="1"/>
</dbReference>
<dbReference type="SUPFAM" id="SSF89796">
    <property type="entry name" value="CoA-transferase family III (CaiB/BaiF)"/>
    <property type="match status" value="1"/>
</dbReference>
<proteinExistence type="predicted"/>
<dbReference type="PANTHER" id="PTHR48207:SF3">
    <property type="entry name" value="SUCCINATE--HYDROXYMETHYLGLUTARATE COA-TRANSFERASE"/>
    <property type="match status" value="1"/>
</dbReference>
<protein>
    <submittedName>
        <fullName evidence="3">CaiB/BaiF CoA transferase family protein</fullName>
    </submittedName>
</protein>
<gene>
    <name evidence="3" type="ORF">ACFPOE_00685</name>
</gene>
<sequence length="386" mass="42282">MAQVLNGVRVVEHGTFITGPAASMLLADLGADVVKVELPGSGDPFRSFKGGLYSPHYQTYNRNKRSVTLDTRQAADLEQFDEMISEADVYIQNFRPGFAEQIGTGEERLRKLNPRLVYCAISGFGPTGPAAARPAYDTVAQAASGFLGLLINPANPRVLGPALADSLTGFYAAYGILGALYERHATGTGRKVEVSMFEAMTHFNLDAFQHLFSANEVMGPFSRPSVSQSYVLKCADGKWVALHMSSPEKFWQGLAAAMERPDIFDDARFATREARIANQEAMIDTLGPIFAGRDRAEWCRRLEARDVPHAPMYTTAEVPDDPQARHLQLFVETEHPETGRFRSVRSPVSFDGERALQITAPPLLGEHNADLGKGWPQRQPAVGKAA</sequence>
<dbReference type="GO" id="GO:0016740">
    <property type="term" value="F:transferase activity"/>
    <property type="evidence" value="ECO:0007669"/>
    <property type="project" value="UniProtKB-KW"/>
</dbReference>
<evidence type="ECO:0000313" key="4">
    <source>
        <dbReference type="Proteomes" id="UP001596037"/>
    </source>
</evidence>
<dbReference type="Gene3D" id="3.30.1540.10">
    <property type="entry name" value="formyl-coa transferase, domain 3"/>
    <property type="match status" value="1"/>
</dbReference>
<keyword evidence="4" id="KW-1185">Reference proteome</keyword>
<reference evidence="4" key="1">
    <citation type="journal article" date="2019" name="Int. J. Syst. Evol. Microbiol.">
        <title>The Global Catalogue of Microorganisms (GCM) 10K type strain sequencing project: providing services to taxonomists for standard genome sequencing and annotation.</title>
        <authorList>
            <consortium name="The Broad Institute Genomics Platform"/>
            <consortium name="The Broad Institute Genome Sequencing Center for Infectious Disease"/>
            <person name="Wu L."/>
            <person name="Ma J."/>
        </authorList>
    </citation>
    <scope>NUCLEOTIDE SEQUENCE [LARGE SCALE GENOMIC DNA]</scope>
    <source>
        <strain evidence="4">CCUG 57401</strain>
    </source>
</reference>
<dbReference type="PANTHER" id="PTHR48207">
    <property type="entry name" value="SUCCINATE--HYDROXYMETHYLGLUTARATE COA-TRANSFERASE"/>
    <property type="match status" value="1"/>
</dbReference>
<comment type="caution">
    <text evidence="3">The sequence shown here is derived from an EMBL/GenBank/DDBJ whole genome shotgun (WGS) entry which is preliminary data.</text>
</comment>
<dbReference type="RefSeq" id="WP_376848069.1">
    <property type="nucleotide sequence ID" value="NZ_JBHSMF010000002.1"/>
</dbReference>
<dbReference type="InterPro" id="IPR023606">
    <property type="entry name" value="CoA-Trfase_III_dom_1_sf"/>
</dbReference>
<keyword evidence="1 3" id="KW-0808">Transferase</keyword>
<accession>A0ABW0N6C7</accession>
<dbReference type="Proteomes" id="UP001596037">
    <property type="component" value="Unassembled WGS sequence"/>
</dbReference>
<organism evidence="3 4">
    <name type="scientific">Caenimonas terrae</name>
    <dbReference type="NCBI Taxonomy" id="696074"/>
    <lineage>
        <taxon>Bacteria</taxon>
        <taxon>Pseudomonadati</taxon>
        <taxon>Pseudomonadota</taxon>
        <taxon>Betaproteobacteria</taxon>
        <taxon>Burkholderiales</taxon>
        <taxon>Comamonadaceae</taxon>
        <taxon>Caenimonas</taxon>
    </lineage>
</organism>
<dbReference type="InterPro" id="IPR003673">
    <property type="entry name" value="CoA-Trfase_fam_III"/>
</dbReference>
<dbReference type="EMBL" id="JBHSMF010000002">
    <property type="protein sequence ID" value="MFC5496035.1"/>
    <property type="molecule type" value="Genomic_DNA"/>
</dbReference>
<dbReference type="InterPro" id="IPR044855">
    <property type="entry name" value="CoA-Trfase_III_dom3_sf"/>
</dbReference>
<name>A0ABW0N6C7_9BURK</name>
<evidence type="ECO:0000256" key="1">
    <source>
        <dbReference type="ARBA" id="ARBA00022679"/>
    </source>
</evidence>
<dbReference type="Gene3D" id="3.40.50.10540">
    <property type="entry name" value="Crotonobetainyl-coa:carnitine coa-transferase, domain 1"/>
    <property type="match status" value="1"/>
</dbReference>